<dbReference type="OrthoDB" id="4087787at2759"/>
<comment type="subunit">
    <text evidence="4">Binds to the 5'UTR of the OLI1 mRNA.</text>
</comment>
<name>W6MLZ7_9ASCO</name>
<organism evidence="8 9">
    <name type="scientific">Kuraishia capsulata CBS 1993</name>
    <dbReference type="NCBI Taxonomy" id="1382522"/>
    <lineage>
        <taxon>Eukaryota</taxon>
        <taxon>Fungi</taxon>
        <taxon>Dikarya</taxon>
        <taxon>Ascomycota</taxon>
        <taxon>Saccharomycotina</taxon>
        <taxon>Pichiomycetes</taxon>
        <taxon>Pichiales</taxon>
        <taxon>Pichiaceae</taxon>
        <taxon>Kuraishia</taxon>
    </lineage>
</organism>
<gene>
    <name evidence="8" type="ORF">KUCA_T00001893001</name>
</gene>
<proteinExistence type="inferred from homology"/>
<evidence type="ECO:0000256" key="5">
    <source>
        <dbReference type="ARBA" id="ARBA00019258"/>
    </source>
</evidence>
<dbReference type="RefSeq" id="XP_022457932.1">
    <property type="nucleotide sequence ID" value="XM_022604119.1"/>
</dbReference>
<dbReference type="Pfam" id="PF12921">
    <property type="entry name" value="ATP13"/>
    <property type="match status" value="1"/>
</dbReference>
<accession>W6MLZ7</accession>
<comment type="subcellular location">
    <subcellularLocation>
        <location evidence="2">Mitochondrion</location>
    </subcellularLocation>
</comment>
<comment type="function">
    <text evidence="1">Required for translation of the mitochondrial OLI1 transcript coding for the mitochondrial ATP synthase subunit 9.</text>
</comment>
<evidence type="ECO:0000313" key="8">
    <source>
        <dbReference type="EMBL" id="CDK25922.1"/>
    </source>
</evidence>
<comment type="similarity">
    <text evidence="3">Belongs to the AEP2 family.</text>
</comment>
<dbReference type="AlphaFoldDB" id="W6MLZ7"/>
<keyword evidence="9" id="KW-1185">Reference proteome</keyword>
<dbReference type="EMBL" id="HG793126">
    <property type="protein sequence ID" value="CDK25922.1"/>
    <property type="molecule type" value="Genomic_DNA"/>
</dbReference>
<evidence type="ECO:0000256" key="4">
    <source>
        <dbReference type="ARBA" id="ARBA00011657"/>
    </source>
</evidence>
<protein>
    <recommendedName>
        <fullName evidence="5">ATPase expression protein 2, mitochondrial</fullName>
    </recommendedName>
</protein>
<evidence type="ECO:0000256" key="6">
    <source>
        <dbReference type="ARBA" id="ARBA00022946"/>
    </source>
</evidence>
<evidence type="ECO:0000256" key="7">
    <source>
        <dbReference type="ARBA" id="ARBA00023128"/>
    </source>
</evidence>
<sequence>MGYHCRKYLVLVTSSIVPVLVDKTSKMKAGPGKLIKHCKYSRGVSTVADAKISAVPPIIPKSIQHVRQTFFSEVMRVPDAHSLVSRPFELSKIISPETLQKYRTSITIAGTVKWDGNSLKQRLRKGEVSECLRKLVEEPDLLANMIETFQEREFAWFIHECCKYLNRLSILQRGREFLNDAGDSARQAEDILHSTKLGDMKRFNLVLTAIKESKRYELQVSDYEQILWMQTYSGEMTDALFTLNEFESTARKLINKERTIPLYFTTLIWNCKFQILADGLPELWKVDGKKIMRNKAKELHPHFEYLHHDRSIHLLIRMFQNERLSPDADTLRIMLLCLGKSGNLEILRSFISKMWGINQDGSVSRRHLRKPGSLFHPNMPLLSAIISAFAIQNEFLEGMSYVDSFVSTYNMDMSKSEQFWATCFRFLELVERGKLKYHGSEQRKDLSLLPLKERMVYKAKTYTFPDSLWKLSNSQCAPTARLYTWRVRYLFLTYRISELRGVLVPLYEMAKSHQVHNSRKKVAHETSELLYVCITASIRLLISRGYENQAARMVEDFSLNREMKERLDRVFEYRKARQVEHMRRLKSKQAKRMEEEDDDGLLSWL</sequence>
<dbReference type="Proteomes" id="UP000019384">
    <property type="component" value="Unassembled WGS sequence"/>
</dbReference>
<dbReference type="InterPro" id="IPR024319">
    <property type="entry name" value="ATPase_expression_mit"/>
</dbReference>
<dbReference type="GO" id="GO:0005739">
    <property type="term" value="C:mitochondrion"/>
    <property type="evidence" value="ECO:0007669"/>
    <property type="project" value="UniProtKB-SubCell"/>
</dbReference>
<keyword evidence="6" id="KW-0809">Transit peptide</keyword>
<evidence type="ECO:0000313" key="9">
    <source>
        <dbReference type="Proteomes" id="UP000019384"/>
    </source>
</evidence>
<reference evidence="8" key="2">
    <citation type="submission" date="2014-02" db="EMBL/GenBank/DDBJ databases">
        <title>Complete DNA sequence of /Kuraishia capsulata/ illustrates novel genomic features among budding yeasts (/Saccharomycotina/).</title>
        <authorList>
            <person name="Morales L."/>
            <person name="Noel B."/>
            <person name="Porcel B."/>
            <person name="Marcet-Houben M."/>
            <person name="Hullo M-F."/>
            <person name="Sacerdot C."/>
            <person name="Tekaia F."/>
            <person name="Leh-Louis V."/>
            <person name="Despons L."/>
            <person name="Khanna V."/>
            <person name="Aury J-M."/>
            <person name="Barbe V."/>
            <person name="Couloux A."/>
            <person name="Labadie K."/>
            <person name="Pelletier E."/>
            <person name="Souciet J-L."/>
            <person name="Boekhout T."/>
            <person name="Gabaldon T."/>
            <person name="Wincker P."/>
            <person name="Dujon B."/>
        </authorList>
    </citation>
    <scope>NUCLEOTIDE SEQUENCE</scope>
    <source>
        <strain evidence="8">CBS 1993</strain>
    </source>
</reference>
<evidence type="ECO:0000256" key="3">
    <source>
        <dbReference type="ARBA" id="ARBA00009790"/>
    </source>
</evidence>
<dbReference type="HOGENOM" id="CLU_451305_0_0_1"/>
<keyword evidence="7" id="KW-0496">Mitochondrion</keyword>
<reference evidence="8" key="1">
    <citation type="submission" date="2013-12" db="EMBL/GenBank/DDBJ databases">
        <authorList>
            <person name="Genoscope - CEA"/>
        </authorList>
    </citation>
    <scope>NUCLEOTIDE SEQUENCE</scope>
    <source>
        <strain evidence="8">CBS 1993</strain>
    </source>
</reference>
<evidence type="ECO:0000256" key="2">
    <source>
        <dbReference type="ARBA" id="ARBA00004173"/>
    </source>
</evidence>
<dbReference type="GeneID" id="34519320"/>
<evidence type="ECO:0000256" key="1">
    <source>
        <dbReference type="ARBA" id="ARBA00002412"/>
    </source>
</evidence>